<dbReference type="PANTHER" id="PTHR43319:SF3">
    <property type="entry name" value="BETA-LACTAMASE-RELATED DOMAIN-CONTAINING PROTEIN"/>
    <property type="match status" value="1"/>
</dbReference>
<gene>
    <name evidence="2" type="ORF">FMOSSE_LOCUS1</name>
</gene>
<dbReference type="InterPro" id="IPR001466">
    <property type="entry name" value="Beta-lactam-related"/>
</dbReference>
<dbReference type="EMBL" id="CAJVPP010000001">
    <property type="protein sequence ID" value="CAG8433904.1"/>
    <property type="molecule type" value="Genomic_DNA"/>
</dbReference>
<feature type="domain" description="Beta-lactamase-related" evidence="1">
    <location>
        <begin position="52"/>
        <end position="420"/>
    </location>
</feature>
<evidence type="ECO:0000259" key="1">
    <source>
        <dbReference type="Pfam" id="PF00144"/>
    </source>
</evidence>
<evidence type="ECO:0000313" key="2">
    <source>
        <dbReference type="EMBL" id="CAG8433904.1"/>
    </source>
</evidence>
<accession>A0A9N8UZC1</accession>
<dbReference type="PANTHER" id="PTHR43319">
    <property type="entry name" value="BETA-LACTAMASE-RELATED"/>
    <property type="match status" value="1"/>
</dbReference>
<name>A0A9N8UZC1_FUNMO</name>
<dbReference type="AlphaFoldDB" id="A0A9N8UZC1"/>
<protein>
    <submittedName>
        <fullName evidence="2">7887_t:CDS:1</fullName>
    </submittedName>
</protein>
<comment type="caution">
    <text evidence="2">The sequence shown here is derived from an EMBL/GenBank/DDBJ whole genome shotgun (WGS) entry which is preliminary data.</text>
</comment>
<proteinExistence type="predicted"/>
<organism evidence="2 3">
    <name type="scientific">Funneliformis mosseae</name>
    <name type="common">Endomycorrhizal fungus</name>
    <name type="synonym">Glomus mosseae</name>
    <dbReference type="NCBI Taxonomy" id="27381"/>
    <lineage>
        <taxon>Eukaryota</taxon>
        <taxon>Fungi</taxon>
        <taxon>Fungi incertae sedis</taxon>
        <taxon>Mucoromycota</taxon>
        <taxon>Glomeromycotina</taxon>
        <taxon>Glomeromycetes</taxon>
        <taxon>Glomerales</taxon>
        <taxon>Glomeraceae</taxon>
        <taxon>Funneliformis</taxon>
    </lineage>
</organism>
<dbReference type="Pfam" id="PF00144">
    <property type="entry name" value="Beta-lactamase"/>
    <property type="match status" value="1"/>
</dbReference>
<reference evidence="2" key="1">
    <citation type="submission" date="2021-06" db="EMBL/GenBank/DDBJ databases">
        <authorList>
            <person name="Kallberg Y."/>
            <person name="Tangrot J."/>
            <person name="Rosling A."/>
        </authorList>
    </citation>
    <scope>NUCLEOTIDE SEQUENCE</scope>
    <source>
        <strain evidence="2">87-6 pot B 2015</strain>
    </source>
</reference>
<dbReference type="SUPFAM" id="SSF56601">
    <property type="entry name" value="beta-lactamase/transpeptidase-like"/>
    <property type="match status" value="1"/>
</dbReference>
<sequence>MTILIFLLCRYICAGPFLPLSCQLFSLNCPKASDTLHGFVEAEFTEIKNIFSKNIESGLEIGASVSIYYENKLVVDLMGGFADWDTGKPYDENTLQLTFSSVKVLTSFVVARLVEQGILDYDEKISTYWPEFAQGNKENVTLEHLMTHRAGVGWFDNHLTKVAELHDLDSFAKVLESQPHNFGGVPTMSYHACTRGYYLNEIVRRMDPKHRTIGQIVREEIMPQYNIEYYYYTSEDLYKSRVAQIYSYPVPRVLAKLILPGFMFTNPVHPLFFEMIAPGTKTHKTLVNSCPNQAQPKDWNKLEMVKPEGPSYNGITNSRSMAKLAAMMANHGKPIPGDKVEPILLKDETLEKFLERTHSTYDQSLLEEFTMSKGGIGFFRLPGLEDYEFLGWGGSGGSLLLWNEELKIGFAYCMNAFHTSLLGDERSLAMLKETVRTVLRLKNNNHFRAKVFLSNNNGKNSFVQKRSNGSIEFIKQYSLRIYTTSHDSNASFEYFSRYSQCPS</sequence>
<dbReference type="InterPro" id="IPR052907">
    <property type="entry name" value="Beta-lactamase/esterase"/>
</dbReference>
<dbReference type="Gene3D" id="3.40.710.10">
    <property type="entry name" value="DD-peptidase/beta-lactamase superfamily"/>
    <property type="match status" value="1"/>
</dbReference>
<keyword evidence="3" id="KW-1185">Reference proteome</keyword>
<evidence type="ECO:0000313" key="3">
    <source>
        <dbReference type="Proteomes" id="UP000789375"/>
    </source>
</evidence>
<dbReference type="Proteomes" id="UP000789375">
    <property type="component" value="Unassembled WGS sequence"/>
</dbReference>
<dbReference type="InterPro" id="IPR012338">
    <property type="entry name" value="Beta-lactam/transpept-like"/>
</dbReference>